<dbReference type="GO" id="GO:0005634">
    <property type="term" value="C:nucleus"/>
    <property type="evidence" value="ECO:0007669"/>
    <property type="project" value="UniProtKB-ARBA"/>
</dbReference>
<feature type="compositionally biased region" description="Polar residues" evidence="3">
    <location>
        <begin position="199"/>
        <end position="211"/>
    </location>
</feature>
<proteinExistence type="inferred from homology"/>
<protein>
    <submittedName>
        <fullName evidence="4">SH3 domain binding glutamate rich protein</fullName>
    </submittedName>
</protein>
<comment type="similarity">
    <text evidence="1">Belongs to the SH3BGR family.</text>
</comment>
<dbReference type="SUPFAM" id="SSF52833">
    <property type="entry name" value="Thioredoxin-like"/>
    <property type="match status" value="1"/>
</dbReference>
<evidence type="ECO:0000313" key="4">
    <source>
        <dbReference type="Ensembl" id="ENSBMSP00010006998.1"/>
    </source>
</evidence>
<dbReference type="PANTHER" id="PTHR12232">
    <property type="entry name" value="SH3 DOMAIN-BINDING GLUTAMIC ACID-RICH-LIKE PROTEIN"/>
    <property type="match status" value="1"/>
</dbReference>
<dbReference type="GeneTree" id="ENSGT00940000159847"/>
<dbReference type="InterPro" id="IPR036249">
    <property type="entry name" value="Thioredoxin-like_sf"/>
</dbReference>
<dbReference type="InterPro" id="IPR006993">
    <property type="entry name" value="Glut_rich_SH3-bd"/>
</dbReference>
<dbReference type="InterPro" id="IPR051033">
    <property type="entry name" value="SH3BGR"/>
</dbReference>
<accession>A0A8C0CKT1</accession>
<dbReference type="AlphaFoldDB" id="A0A8C0CKT1"/>
<dbReference type="Ensembl" id="ENSBMST00010007807.1">
    <property type="protein sequence ID" value="ENSBMSP00010006998.1"/>
    <property type="gene ID" value="ENSBMSG00010005171.1"/>
</dbReference>
<organism evidence="4">
    <name type="scientific">Balaenoptera musculus</name>
    <name type="common">Blue whale</name>
    <dbReference type="NCBI Taxonomy" id="9771"/>
    <lineage>
        <taxon>Eukaryota</taxon>
        <taxon>Metazoa</taxon>
        <taxon>Chordata</taxon>
        <taxon>Craniata</taxon>
        <taxon>Vertebrata</taxon>
        <taxon>Euteleostomi</taxon>
        <taxon>Mammalia</taxon>
        <taxon>Eutheria</taxon>
        <taxon>Laurasiatheria</taxon>
        <taxon>Artiodactyla</taxon>
        <taxon>Whippomorpha</taxon>
        <taxon>Cetacea</taxon>
        <taxon>Mysticeti</taxon>
        <taxon>Balaenopteridae</taxon>
        <taxon>Balaenoptera</taxon>
    </lineage>
</organism>
<sequence length="256" mass="28003">MAGRARGAWAAPGRGRASVELRGGSSDSLGPLASPHLALICVTFRICLTLRSLAGVCWGGVLFATLKMVIKVFVATSSGSIAIRKKQQEVVGFLEANKIDFKEFDIAGDEDNRRWMRENVPGEKKPQNGIPLPPQIFNEEQYCGDFDSFFSAKEENIIYSFLGLPPPPGSKGTEKAEESGQHEAQKEGSEDAGELTGSPEKNYSPGDSISDSSEELLRRGRGKRQYTCDFGKGESMQSRAYFWQKVVASHEEQMSA</sequence>
<keyword evidence="2" id="KW-0729">SH3-binding</keyword>
<dbReference type="FunFam" id="3.40.30.10:FF:000065">
    <property type="entry name" value="SH3 domain-binding glutamic acid-rich-like protein"/>
    <property type="match status" value="1"/>
</dbReference>
<dbReference type="GO" id="GO:0017124">
    <property type="term" value="F:SH3 domain binding"/>
    <property type="evidence" value="ECO:0007669"/>
    <property type="project" value="UniProtKB-KW"/>
</dbReference>
<dbReference type="PANTHER" id="PTHR12232:SF1">
    <property type="entry name" value="SH3 DOMAIN-BINDING GLUTAMIC ACID-RICH PROTEIN"/>
    <property type="match status" value="1"/>
</dbReference>
<dbReference type="CDD" id="cd03030">
    <property type="entry name" value="GRX_SH3BGR"/>
    <property type="match status" value="1"/>
</dbReference>
<evidence type="ECO:0000256" key="3">
    <source>
        <dbReference type="SAM" id="MobiDB-lite"/>
    </source>
</evidence>
<evidence type="ECO:0000256" key="2">
    <source>
        <dbReference type="ARBA" id="ARBA00023036"/>
    </source>
</evidence>
<feature type="region of interest" description="Disordered" evidence="3">
    <location>
        <begin position="161"/>
        <end position="230"/>
    </location>
</feature>
<dbReference type="GO" id="GO:0005737">
    <property type="term" value="C:cytoplasm"/>
    <property type="evidence" value="ECO:0007669"/>
    <property type="project" value="TreeGrafter"/>
</dbReference>
<reference evidence="4" key="1">
    <citation type="submission" date="2023-09" db="UniProtKB">
        <authorList>
            <consortium name="Ensembl"/>
        </authorList>
    </citation>
    <scope>IDENTIFICATION</scope>
</reference>
<dbReference type="Pfam" id="PF04908">
    <property type="entry name" value="SH3BGR"/>
    <property type="match status" value="1"/>
</dbReference>
<name>A0A8C0CKT1_BALMU</name>
<dbReference type="Gene3D" id="3.40.30.10">
    <property type="entry name" value="Glutaredoxin"/>
    <property type="match status" value="1"/>
</dbReference>
<evidence type="ECO:0000256" key="1">
    <source>
        <dbReference type="ARBA" id="ARBA00007764"/>
    </source>
</evidence>
<feature type="compositionally biased region" description="Basic and acidic residues" evidence="3">
    <location>
        <begin position="172"/>
        <end position="189"/>
    </location>
</feature>